<dbReference type="InterPro" id="IPR011102">
    <property type="entry name" value="Sig_transdc_His_kinase_HWE"/>
</dbReference>
<evidence type="ECO:0000256" key="5">
    <source>
        <dbReference type="ARBA" id="ARBA00022606"/>
    </source>
</evidence>
<name>A0AAJ5X740_9SPHN</name>
<dbReference type="SMART" id="SM00911">
    <property type="entry name" value="HWE_HK"/>
    <property type="match status" value="1"/>
</dbReference>
<keyword evidence="9" id="KW-0067">ATP-binding</keyword>
<dbReference type="PANTHER" id="PTHR41523:SF8">
    <property type="entry name" value="ETHYLENE RESPONSE SENSOR PROTEIN"/>
    <property type="match status" value="1"/>
</dbReference>
<dbReference type="GO" id="GO:0009584">
    <property type="term" value="P:detection of visible light"/>
    <property type="evidence" value="ECO:0007669"/>
    <property type="project" value="InterPro"/>
</dbReference>
<dbReference type="InterPro" id="IPR001789">
    <property type="entry name" value="Sig_transdc_resp-reg_receiver"/>
</dbReference>
<dbReference type="SMART" id="SM00448">
    <property type="entry name" value="REC"/>
    <property type="match status" value="1"/>
</dbReference>
<evidence type="ECO:0000256" key="11">
    <source>
        <dbReference type="ARBA" id="ARBA00023170"/>
    </source>
</evidence>
<evidence type="ECO:0000256" key="12">
    <source>
        <dbReference type="PROSITE-ProRule" id="PRU00169"/>
    </source>
</evidence>
<dbReference type="EC" id="2.7.13.3" evidence="2"/>
<dbReference type="InterPro" id="IPR003018">
    <property type="entry name" value="GAF"/>
</dbReference>
<dbReference type="GO" id="GO:0000160">
    <property type="term" value="P:phosphorelay signal transduction system"/>
    <property type="evidence" value="ECO:0007669"/>
    <property type="project" value="InterPro"/>
</dbReference>
<dbReference type="Proteomes" id="UP001218362">
    <property type="component" value="Chromosome"/>
</dbReference>
<dbReference type="GO" id="GO:0004673">
    <property type="term" value="F:protein histidine kinase activity"/>
    <property type="evidence" value="ECO:0007669"/>
    <property type="project" value="UniProtKB-EC"/>
</dbReference>
<feature type="modified residue" description="4-aspartylphosphate" evidence="12">
    <location>
        <position position="786"/>
    </location>
</feature>
<evidence type="ECO:0000256" key="9">
    <source>
        <dbReference type="ARBA" id="ARBA00022840"/>
    </source>
</evidence>
<dbReference type="InterPro" id="IPR009219">
    <property type="entry name" value="Bactrphtchr_CheY"/>
</dbReference>
<feature type="domain" description="Phytochrome chromophore attachment site" evidence="13">
    <location>
        <begin position="145"/>
        <end position="302"/>
    </location>
</feature>
<dbReference type="Gene3D" id="3.30.450.270">
    <property type="match status" value="1"/>
</dbReference>
<dbReference type="PANTHER" id="PTHR41523">
    <property type="entry name" value="TWO-COMPONENT SYSTEM SENSOR PROTEIN"/>
    <property type="match status" value="1"/>
</dbReference>
<dbReference type="InterPro" id="IPR001294">
    <property type="entry name" value="Phytochrome"/>
</dbReference>
<evidence type="ECO:0000256" key="2">
    <source>
        <dbReference type="ARBA" id="ARBA00012438"/>
    </source>
</evidence>
<organism evidence="15 16">
    <name type="scientific">Candidatus Andeanibacterium colombiense</name>
    <dbReference type="NCBI Taxonomy" id="3121345"/>
    <lineage>
        <taxon>Bacteria</taxon>
        <taxon>Pseudomonadati</taxon>
        <taxon>Pseudomonadota</taxon>
        <taxon>Alphaproteobacteria</taxon>
        <taxon>Sphingomonadales</taxon>
        <taxon>Sphingomonadaceae</taxon>
        <taxon>Candidatus Andeanibacterium</taxon>
    </lineage>
</organism>
<dbReference type="SUPFAM" id="SSF55874">
    <property type="entry name" value="ATPase domain of HSP90 chaperone/DNA topoisomerase II/histidine kinase"/>
    <property type="match status" value="1"/>
</dbReference>
<dbReference type="SMART" id="SM00065">
    <property type="entry name" value="GAF"/>
    <property type="match status" value="1"/>
</dbReference>
<comment type="catalytic activity">
    <reaction evidence="1">
        <text>ATP + protein L-histidine = ADP + protein N-phospho-L-histidine.</text>
        <dbReference type="EC" id="2.7.13.3"/>
    </reaction>
</comment>
<dbReference type="PROSITE" id="PS50046">
    <property type="entry name" value="PHYTOCHROME_2"/>
    <property type="match status" value="1"/>
</dbReference>
<evidence type="ECO:0000256" key="8">
    <source>
        <dbReference type="ARBA" id="ARBA00022777"/>
    </source>
</evidence>
<evidence type="ECO:0000256" key="7">
    <source>
        <dbReference type="ARBA" id="ARBA00022741"/>
    </source>
</evidence>
<gene>
    <name evidence="15" type="ORF">P0Y56_01060</name>
</gene>
<dbReference type="PROSITE" id="PS50110">
    <property type="entry name" value="RESPONSE_REGULATORY"/>
    <property type="match status" value="1"/>
</dbReference>
<dbReference type="InterPro" id="IPR029016">
    <property type="entry name" value="GAF-like_dom_sf"/>
</dbReference>
<dbReference type="InterPro" id="IPR036890">
    <property type="entry name" value="HATPase_C_sf"/>
</dbReference>
<keyword evidence="3" id="KW-0600">Photoreceptor protein</keyword>
<dbReference type="GO" id="GO:0005524">
    <property type="term" value="F:ATP binding"/>
    <property type="evidence" value="ECO:0007669"/>
    <property type="project" value="UniProtKB-KW"/>
</dbReference>
<evidence type="ECO:0000256" key="4">
    <source>
        <dbReference type="ARBA" id="ARBA00022553"/>
    </source>
</evidence>
<evidence type="ECO:0000256" key="10">
    <source>
        <dbReference type="ARBA" id="ARBA00022991"/>
    </source>
</evidence>
<dbReference type="Pfam" id="PF01590">
    <property type="entry name" value="GAF"/>
    <property type="match status" value="1"/>
</dbReference>
<accession>A0AAJ5X740</accession>
<dbReference type="InterPro" id="IPR011006">
    <property type="entry name" value="CheY-like_superfamily"/>
</dbReference>
<dbReference type="GO" id="GO:0009881">
    <property type="term" value="F:photoreceptor activity"/>
    <property type="evidence" value="ECO:0007669"/>
    <property type="project" value="UniProtKB-KW"/>
</dbReference>
<dbReference type="Gene3D" id="3.30.565.10">
    <property type="entry name" value="Histidine kinase-like ATPase, C-terminal domain"/>
    <property type="match status" value="1"/>
</dbReference>
<dbReference type="SUPFAM" id="SSF55785">
    <property type="entry name" value="PYP-like sensor domain (PAS domain)"/>
    <property type="match status" value="1"/>
</dbReference>
<keyword evidence="7" id="KW-0547">Nucleotide-binding</keyword>
<keyword evidence="4 12" id="KW-0597">Phosphoprotein</keyword>
<dbReference type="InterPro" id="IPR013654">
    <property type="entry name" value="PAS_2"/>
</dbReference>
<dbReference type="SUPFAM" id="SSF55781">
    <property type="entry name" value="GAF domain-like"/>
    <property type="match status" value="2"/>
</dbReference>
<evidence type="ECO:0000259" key="13">
    <source>
        <dbReference type="PROSITE" id="PS50046"/>
    </source>
</evidence>
<dbReference type="KEGG" id="acob:P0Y56_01060"/>
<dbReference type="Gene3D" id="3.30.450.40">
    <property type="match status" value="1"/>
</dbReference>
<dbReference type="EMBL" id="CP119316">
    <property type="protein sequence ID" value="WEK46906.1"/>
    <property type="molecule type" value="Genomic_DNA"/>
</dbReference>
<proteinExistence type="predicted"/>
<dbReference type="PIRSF" id="PIRSF036397">
    <property type="entry name" value="Bactrphtchrm_rec"/>
    <property type="match status" value="1"/>
</dbReference>
<dbReference type="GO" id="GO:0006355">
    <property type="term" value="P:regulation of DNA-templated transcription"/>
    <property type="evidence" value="ECO:0007669"/>
    <property type="project" value="InterPro"/>
</dbReference>
<evidence type="ECO:0000313" key="15">
    <source>
        <dbReference type="EMBL" id="WEK46906.1"/>
    </source>
</evidence>
<protein>
    <recommendedName>
        <fullName evidence="2">histidine kinase</fullName>
        <ecNumber evidence="2">2.7.13.3</ecNumber>
    </recommendedName>
</protein>
<dbReference type="InterPro" id="IPR043150">
    <property type="entry name" value="Phytochrome_PHY_sf"/>
</dbReference>
<dbReference type="InterPro" id="IPR016132">
    <property type="entry name" value="Phyto_chromo_attachment"/>
</dbReference>
<evidence type="ECO:0000256" key="3">
    <source>
        <dbReference type="ARBA" id="ARBA00022543"/>
    </source>
</evidence>
<evidence type="ECO:0000313" key="16">
    <source>
        <dbReference type="Proteomes" id="UP001218362"/>
    </source>
</evidence>
<evidence type="ECO:0000256" key="6">
    <source>
        <dbReference type="ARBA" id="ARBA00022679"/>
    </source>
</evidence>
<keyword evidence="8 15" id="KW-0418">Kinase</keyword>
<sequence>MAGEPAASKVDLTNCDREPIHVLGNIQPFGFLVVVGADWLISRVSANIGAFTGKGPGELVGAPLTALFTEDGVHSVRNRIAMLRGPDAVERLYRQSLIEGRPPFDVAVHLAGDAIVIEVEPASEDVGEAAGLVRTLVTRLSQTETLRTFISQSALLVRAITGFDRVMVYRFDDEGSGEVVAEALNPGVESFLGQRYPASDIPQQARKLYLRSVFRIIADIGATPVPIVPQLDGEGQMLDQSLSLLRAVSPIHIEYLKNMGVTASLSISIIVGGKLWGLFACHHYAPRLPNLAMRTAAELFGQMFSLMLESRERAETAEYEARARAATDRLMASVAQDDSLLQDAEWVGEVVFDTIPADGVAVLLNGAMSLHGLTPGAEDFRALVGTLNSVSKGEVLATDSIQAVMPAAAAYAEIAAGMIAIPLSRRPRDYVVLFRSEQLRSVRWGGNPEKAVETGPLGDRLTPRKSFEIWSQLVKGRSLPFTQSERRVAEALRIGILEVLVRLADSAGEERQRAAERQELLIAELNHRVRNILALIRGLVSQTREGTLGVEDFIANLDSRVQALARAHEQVTRDHWAPARLRDLIETEANAFLTKKRTQLKAEGPNVLIQPPAFTALALVFHELITNAVKYGALSDGGSVAVNWKLDEDGSLVIDWAESGGPPVMPPSRRGFGTVVIEQTIPHDLGGDARLHYQLGGLSAHFCIPSRHVAGVGSGEAISVAPPLPDDEARPLAGRRVMLVEDSLIIALDGEDVLRSLGAEEVKLAASVRGAMKLLDEFPLDLAVLDYNLGAENSEPIAEELNYRGIPFLFATGYGSGLDAARFASVPIVTKPYGKGDIGKAVAKLDAGP</sequence>
<dbReference type="PRINTS" id="PR01033">
    <property type="entry name" value="PHYTOCHROME"/>
</dbReference>
<dbReference type="Gene3D" id="3.40.50.2300">
    <property type="match status" value="1"/>
</dbReference>
<dbReference type="Pfam" id="PF00360">
    <property type="entry name" value="PHY"/>
    <property type="match status" value="1"/>
</dbReference>
<dbReference type="InterPro" id="IPR013515">
    <property type="entry name" value="Phytochrome_cen-reg"/>
</dbReference>
<dbReference type="AlphaFoldDB" id="A0AAJ5X740"/>
<dbReference type="InterPro" id="IPR035965">
    <property type="entry name" value="PAS-like_dom_sf"/>
</dbReference>
<keyword evidence="10" id="KW-0157">Chromophore</keyword>
<dbReference type="Gene3D" id="3.30.450.20">
    <property type="entry name" value="PAS domain"/>
    <property type="match status" value="1"/>
</dbReference>
<dbReference type="Pfam" id="PF08446">
    <property type="entry name" value="PAS_2"/>
    <property type="match status" value="1"/>
</dbReference>
<evidence type="ECO:0000256" key="1">
    <source>
        <dbReference type="ARBA" id="ARBA00000085"/>
    </source>
</evidence>
<evidence type="ECO:0000259" key="14">
    <source>
        <dbReference type="PROSITE" id="PS50110"/>
    </source>
</evidence>
<reference evidence="15" key="1">
    <citation type="submission" date="2023-03" db="EMBL/GenBank/DDBJ databases">
        <title>Andean soil-derived lignocellulolytic bacterial consortium as a source of novel taxa and putative plastic-active enzymes.</title>
        <authorList>
            <person name="Diaz-Garcia L."/>
            <person name="Chuvochina M."/>
            <person name="Feuerriegel G."/>
            <person name="Bunk B."/>
            <person name="Sproer C."/>
            <person name="Streit W.R."/>
            <person name="Rodriguez L.M."/>
            <person name="Overmann J."/>
            <person name="Jimenez D.J."/>
        </authorList>
    </citation>
    <scope>NUCLEOTIDE SEQUENCE</scope>
    <source>
        <strain evidence="15">MAG 26</strain>
    </source>
</reference>
<keyword evidence="5" id="KW-0716">Sensory transduction</keyword>
<keyword evidence="11" id="KW-0675">Receptor</keyword>
<feature type="domain" description="Response regulatory" evidence="14">
    <location>
        <begin position="736"/>
        <end position="846"/>
    </location>
</feature>
<keyword evidence="6" id="KW-0808">Transferase</keyword>
<dbReference type="SUPFAM" id="SSF52172">
    <property type="entry name" value="CheY-like"/>
    <property type="match status" value="1"/>
</dbReference>
<dbReference type="Pfam" id="PF07536">
    <property type="entry name" value="HWE_HK"/>
    <property type="match status" value="1"/>
</dbReference>